<dbReference type="PANTHER" id="PTHR48083">
    <property type="entry name" value="MEDIUM-CHAIN SPECIFIC ACYL-COA DEHYDROGENASE, MITOCHONDRIAL-RELATED"/>
    <property type="match status" value="1"/>
</dbReference>
<comment type="similarity">
    <text evidence="2">Belongs to the acyl-CoA dehydrogenase family.</text>
</comment>
<evidence type="ECO:0000256" key="3">
    <source>
        <dbReference type="ARBA" id="ARBA00022630"/>
    </source>
</evidence>
<dbReference type="SUPFAM" id="SSF47203">
    <property type="entry name" value="Acyl-CoA dehydrogenase C-terminal domain-like"/>
    <property type="match status" value="1"/>
</dbReference>
<comment type="cofactor">
    <cofactor evidence="1">
        <name>FAD</name>
        <dbReference type="ChEBI" id="CHEBI:57692"/>
    </cofactor>
</comment>
<dbReference type="Gene3D" id="2.40.110.10">
    <property type="entry name" value="Butyryl-CoA Dehydrogenase, subunit A, domain 2"/>
    <property type="match status" value="1"/>
</dbReference>
<keyword evidence="7 8" id="KW-0408">Iron</keyword>
<dbReference type="GO" id="GO:0005737">
    <property type="term" value="C:cytoplasm"/>
    <property type="evidence" value="ECO:0007669"/>
    <property type="project" value="TreeGrafter"/>
</dbReference>
<dbReference type="InterPro" id="IPR009100">
    <property type="entry name" value="AcylCoA_DH/oxidase_NM_dom_sf"/>
</dbReference>
<dbReference type="PROSITE" id="PS00086">
    <property type="entry name" value="CYTOCHROME_P450"/>
    <property type="match status" value="1"/>
</dbReference>
<comment type="cofactor">
    <cofactor evidence="8">
        <name>heme</name>
        <dbReference type="ChEBI" id="CHEBI:30413"/>
    </cofactor>
</comment>
<dbReference type="GO" id="GO:0003995">
    <property type="term" value="F:acyl-CoA dehydrogenase activity"/>
    <property type="evidence" value="ECO:0007669"/>
    <property type="project" value="TreeGrafter"/>
</dbReference>
<evidence type="ECO:0000259" key="11">
    <source>
        <dbReference type="Pfam" id="PF02771"/>
    </source>
</evidence>
<feature type="domain" description="Acyl-CoA dehydrogenase/oxidase N-terminal" evidence="11">
    <location>
        <begin position="26"/>
        <end position="153"/>
    </location>
</feature>
<proteinExistence type="inferred from homology"/>
<dbReference type="PRINTS" id="PR00463">
    <property type="entry name" value="EP450I"/>
</dbReference>
<dbReference type="Gene3D" id="1.10.630.10">
    <property type="entry name" value="Cytochrome P450"/>
    <property type="match status" value="1"/>
</dbReference>
<evidence type="ECO:0000256" key="8">
    <source>
        <dbReference type="PIRSR" id="PIRSR602401-1"/>
    </source>
</evidence>
<reference evidence="13" key="1">
    <citation type="journal article" date="2015" name="BMC Genomics">
        <title>Genomic and transcriptomic analysis of the endophytic fungus Pestalotiopsis fici reveals its lifestyle and high potential for synthesis of natural products.</title>
        <authorList>
            <person name="Wang X."/>
            <person name="Zhang X."/>
            <person name="Liu L."/>
            <person name="Xiang M."/>
            <person name="Wang W."/>
            <person name="Sun X."/>
            <person name="Che Y."/>
            <person name="Guo L."/>
            <person name="Liu G."/>
            <person name="Guo L."/>
            <person name="Wang C."/>
            <person name="Yin W.B."/>
            <person name="Stadler M."/>
            <person name="Zhang X."/>
            <person name="Liu X."/>
        </authorList>
    </citation>
    <scope>NUCLEOTIDE SEQUENCE [LARGE SCALE GENOMIC DNA]</scope>
    <source>
        <strain evidence="13">W106-1 / CGMCC3.15140</strain>
    </source>
</reference>
<dbReference type="EMBL" id="KI912113">
    <property type="protein sequence ID" value="ETS80409.1"/>
    <property type="molecule type" value="Genomic_DNA"/>
</dbReference>
<evidence type="ECO:0000256" key="4">
    <source>
        <dbReference type="ARBA" id="ARBA00022723"/>
    </source>
</evidence>
<dbReference type="InterPro" id="IPR046373">
    <property type="entry name" value="Acyl-CoA_Oxase/DH_mid-dom_sf"/>
</dbReference>
<gene>
    <name evidence="12" type="ORF">PFICI_07938</name>
</gene>
<evidence type="ECO:0000313" key="13">
    <source>
        <dbReference type="Proteomes" id="UP000030651"/>
    </source>
</evidence>
<feature type="domain" description="Acyl-CoA oxidase/dehydrogenase middle" evidence="10">
    <location>
        <begin position="158"/>
        <end position="250"/>
    </location>
</feature>
<dbReference type="Pfam" id="PF00441">
    <property type="entry name" value="Acyl-CoA_dh_1"/>
    <property type="match status" value="1"/>
</dbReference>
<keyword evidence="5" id="KW-0274">FAD</keyword>
<dbReference type="InParanoid" id="W3X325"/>
<dbReference type="GO" id="GO:0004497">
    <property type="term" value="F:monooxygenase activity"/>
    <property type="evidence" value="ECO:0007669"/>
    <property type="project" value="InterPro"/>
</dbReference>
<evidence type="ECO:0000259" key="10">
    <source>
        <dbReference type="Pfam" id="PF02770"/>
    </source>
</evidence>
<evidence type="ECO:0000259" key="9">
    <source>
        <dbReference type="Pfam" id="PF00441"/>
    </source>
</evidence>
<dbReference type="GO" id="GO:0033539">
    <property type="term" value="P:fatty acid beta-oxidation using acyl-CoA dehydrogenase"/>
    <property type="evidence" value="ECO:0007669"/>
    <property type="project" value="TreeGrafter"/>
</dbReference>
<dbReference type="CDD" id="cd11060">
    <property type="entry name" value="CYP57A1-like"/>
    <property type="match status" value="1"/>
</dbReference>
<protein>
    <submittedName>
        <fullName evidence="12">Uncharacterized protein</fullName>
    </submittedName>
</protein>
<dbReference type="GO" id="GO:0016705">
    <property type="term" value="F:oxidoreductase activity, acting on paired donors, with incorporation or reduction of molecular oxygen"/>
    <property type="evidence" value="ECO:0007669"/>
    <property type="project" value="InterPro"/>
</dbReference>
<dbReference type="InterPro" id="IPR002401">
    <property type="entry name" value="Cyt_P450_E_grp-I"/>
</dbReference>
<dbReference type="Pfam" id="PF02770">
    <property type="entry name" value="Acyl-CoA_dh_M"/>
    <property type="match status" value="1"/>
</dbReference>
<dbReference type="InterPro" id="IPR017972">
    <property type="entry name" value="Cyt_P450_CS"/>
</dbReference>
<evidence type="ECO:0000256" key="1">
    <source>
        <dbReference type="ARBA" id="ARBA00001974"/>
    </source>
</evidence>
<evidence type="ECO:0000256" key="5">
    <source>
        <dbReference type="ARBA" id="ARBA00022827"/>
    </source>
</evidence>
<dbReference type="InterPro" id="IPR036396">
    <property type="entry name" value="Cyt_P450_sf"/>
</dbReference>
<keyword evidence="4 8" id="KW-0479">Metal-binding</keyword>
<dbReference type="GO" id="GO:0050660">
    <property type="term" value="F:flavin adenine dinucleotide binding"/>
    <property type="evidence" value="ECO:0007669"/>
    <property type="project" value="InterPro"/>
</dbReference>
<dbReference type="PANTHER" id="PTHR48083:SF17">
    <property type="entry name" value="ACYL-COA DEHYDROGENASE (AFU_ORTHOLOGUE AFUA_2G16630)-RELATED"/>
    <property type="match status" value="1"/>
</dbReference>
<dbReference type="OrthoDB" id="3934656at2759"/>
<dbReference type="InterPro" id="IPR050741">
    <property type="entry name" value="Acyl-CoA_dehydrogenase"/>
</dbReference>
<dbReference type="eggNOG" id="KOG0158">
    <property type="taxonomic scope" value="Eukaryota"/>
</dbReference>
<dbReference type="SUPFAM" id="SSF56645">
    <property type="entry name" value="Acyl-CoA dehydrogenase NM domain-like"/>
    <property type="match status" value="1"/>
</dbReference>
<dbReference type="InterPro" id="IPR036250">
    <property type="entry name" value="AcylCo_DH-like_C"/>
</dbReference>
<accession>W3X325</accession>
<feature type="domain" description="Acyl-CoA dehydrogenase/oxidase C-terminal" evidence="9">
    <location>
        <begin position="262"/>
        <end position="417"/>
    </location>
</feature>
<dbReference type="PRINTS" id="PR00385">
    <property type="entry name" value="P450"/>
</dbReference>
<dbReference type="Proteomes" id="UP000030651">
    <property type="component" value="Unassembled WGS sequence"/>
</dbReference>
<dbReference type="AlphaFoldDB" id="W3X325"/>
<sequence>MADFFGSSVPFAEPLWYSRVGNPNYTESHRRLRDEIRRYVDTEIEPFCSEWEANGAVPRKVLDRHSALGYTALLINPSETREYLGEIKLPGQVPPEEWDSFHDLIAIDEMARCGSLGVLWALGCGNAIGCPPIIHFGSAEQKTRWLSPVIRGDIRFSLGITEPQAGSDVANVSTTAERRGDVFVVNGTKQWVTNGLTADFCTAAVRTGGSGKSGISVLVIPLNAEGVTRTPIRNSGVASSGCASLAFNNVEVPAANLIGAENEGFKLIMLSFNHERLWIAGNCLRLARICLQDSYQHALTRQTFGRPLIDRQVIRLKFANVGMQIMAAYALLESLVQVRDSTFKRAAHSDEAGTGIGGLCALAKVNAARATELAVREAQQIMGAVGYTQDGGPGARVERISRDVRVLVIGGGSEEILNTMRNFNSNLPAPIKSHMMPPIFLNQTLLCCHIPYVVFDAYNGITCREIQRLHEEYGPVVAVGPRTVMFSDPAMIDTVYATRSPYPKSYHWQPLRTELKGVHYPSLIASEDTQTHSSLKRPIAGVYAMSNVTKSEAFINECVRQLVKKLDQDFRVTEQTVPIFQWMHFFAYDTIMKLTVSADFGLMSGKADQAAMFKGVDAAQTYRAMAAAMPWVHNLLKETPVTSVFQKRMGSFPARARELIQARKDKGAVKGNDREDLLSQIMDTKEKHPQVVNDLVMHGYATTPLLAGADTVTIGLTSIVYFVGKHPRVAAKLQEELDSSGLTMPPSWADVQSLTYLDAVIRESFRCHPIGAMLSRRGVPQGPGLTLENGHALPPGTAVAVSGWATHFNQDVYGSDAADFRPERWLKGASESQDDFTERIRRMNKADLTWGHGDRACMGKNIARCEMYKLMATLYSIFDIKLIDPTMTWKIKETVLAKQSGVEAKITLRPGVKVEALV</sequence>
<dbReference type="InterPro" id="IPR037069">
    <property type="entry name" value="AcylCoA_DH/ox_N_sf"/>
</dbReference>
<dbReference type="STRING" id="1229662.W3X325"/>
<evidence type="ECO:0000256" key="7">
    <source>
        <dbReference type="ARBA" id="ARBA00023004"/>
    </source>
</evidence>
<dbReference type="GO" id="GO:0020037">
    <property type="term" value="F:heme binding"/>
    <property type="evidence" value="ECO:0007669"/>
    <property type="project" value="InterPro"/>
</dbReference>
<evidence type="ECO:0000256" key="6">
    <source>
        <dbReference type="ARBA" id="ARBA00023002"/>
    </source>
</evidence>
<dbReference type="eggNOG" id="KOG0139">
    <property type="taxonomic scope" value="Eukaryota"/>
</dbReference>
<dbReference type="HOGENOM" id="CLU_317366_0_0_1"/>
<feature type="binding site" description="axial binding residue" evidence="8">
    <location>
        <position position="857"/>
    </location>
    <ligand>
        <name>heme</name>
        <dbReference type="ChEBI" id="CHEBI:30413"/>
    </ligand>
    <ligandPart>
        <name>Fe</name>
        <dbReference type="ChEBI" id="CHEBI:18248"/>
    </ligandPart>
</feature>
<name>W3X325_PESFW</name>
<dbReference type="SUPFAM" id="SSF48264">
    <property type="entry name" value="Cytochrome P450"/>
    <property type="match status" value="1"/>
</dbReference>
<dbReference type="InterPro" id="IPR006091">
    <property type="entry name" value="Acyl-CoA_Oxase/DH_mid-dom"/>
</dbReference>
<dbReference type="GeneID" id="19272951"/>
<dbReference type="Pfam" id="PF00067">
    <property type="entry name" value="p450"/>
    <property type="match status" value="1"/>
</dbReference>
<keyword evidence="6" id="KW-0560">Oxidoreductase</keyword>
<dbReference type="Gene3D" id="1.20.140.10">
    <property type="entry name" value="Butyryl-CoA Dehydrogenase, subunit A, domain 3"/>
    <property type="match status" value="1"/>
</dbReference>
<keyword evidence="3" id="KW-0285">Flavoprotein</keyword>
<dbReference type="Gene3D" id="1.10.540.10">
    <property type="entry name" value="Acyl-CoA dehydrogenase/oxidase, N-terminal domain"/>
    <property type="match status" value="1"/>
</dbReference>
<evidence type="ECO:0000256" key="2">
    <source>
        <dbReference type="ARBA" id="ARBA00009347"/>
    </source>
</evidence>
<keyword evidence="8" id="KW-0349">Heme</keyword>
<organism evidence="12 13">
    <name type="scientific">Pestalotiopsis fici (strain W106-1 / CGMCC3.15140)</name>
    <dbReference type="NCBI Taxonomy" id="1229662"/>
    <lineage>
        <taxon>Eukaryota</taxon>
        <taxon>Fungi</taxon>
        <taxon>Dikarya</taxon>
        <taxon>Ascomycota</taxon>
        <taxon>Pezizomycotina</taxon>
        <taxon>Sordariomycetes</taxon>
        <taxon>Xylariomycetidae</taxon>
        <taxon>Amphisphaeriales</taxon>
        <taxon>Sporocadaceae</taxon>
        <taxon>Pestalotiopsis</taxon>
    </lineage>
</organism>
<dbReference type="InterPro" id="IPR001128">
    <property type="entry name" value="Cyt_P450"/>
</dbReference>
<dbReference type="KEGG" id="pfy:PFICI_07938"/>
<dbReference type="InterPro" id="IPR009075">
    <property type="entry name" value="AcylCo_DH/oxidase_C"/>
</dbReference>
<dbReference type="Pfam" id="PF02771">
    <property type="entry name" value="Acyl-CoA_dh_N"/>
    <property type="match status" value="1"/>
</dbReference>
<evidence type="ECO:0000313" key="12">
    <source>
        <dbReference type="EMBL" id="ETS80409.1"/>
    </source>
</evidence>
<dbReference type="GO" id="GO:0005506">
    <property type="term" value="F:iron ion binding"/>
    <property type="evidence" value="ECO:0007669"/>
    <property type="project" value="InterPro"/>
</dbReference>
<keyword evidence="13" id="KW-1185">Reference proteome</keyword>
<dbReference type="InterPro" id="IPR013786">
    <property type="entry name" value="AcylCoA_DH/ox_N"/>
</dbReference>
<dbReference type="RefSeq" id="XP_007834710.1">
    <property type="nucleotide sequence ID" value="XM_007836519.1"/>
</dbReference>